<dbReference type="AlphaFoldDB" id="A0AAE1DJY0"/>
<dbReference type="EMBL" id="JAWDGP010003536">
    <property type="protein sequence ID" value="KAK3773474.1"/>
    <property type="molecule type" value="Genomic_DNA"/>
</dbReference>
<dbReference type="Proteomes" id="UP001283361">
    <property type="component" value="Unassembled WGS sequence"/>
</dbReference>
<evidence type="ECO:0000313" key="1">
    <source>
        <dbReference type="EMBL" id="KAK3773474.1"/>
    </source>
</evidence>
<gene>
    <name evidence="1" type="ORF">RRG08_007961</name>
</gene>
<name>A0AAE1DJY0_9GAST</name>
<evidence type="ECO:0000313" key="2">
    <source>
        <dbReference type="Proteomes" id="UP001283361"/>
    </source>
</evidence>
<comment type="caution">
    <text evidence="1">The sequence shown here is derived from an EMBL/GenBank/DDBJ whole genome shotgun (WGS) entry which is preliminary data.</text>
</comment>
<reference evidence="1" key="1">
    <citation type="journal article" date="2023" name="G3 (Bethesda)">
        <title>A reference genome for the long-term kleptoplast-retaining sea slug Elysia crispata morphotype clarki.</title>
        <authorList>
            <person name="Eastman K.E."/>
            <person name="Pendleton A.L."/>
            <person name="Shaikh M.A."/>
            <person name="Suttiyut T."/>
            <person name="Ogas R."/>
            <person name="Tomko P."/>
            <person name="Gavelis G."/>
            <person name="Widhalm J.R."/>
            <person name="Wisecaver J.H."/>
        </authorList>
    </citation>
    <scope>NUCLEOTIDE SEQUENCE</scope>
    <source>
        <strain evidence="1">ECLA1</strain>
    </source>
</reference>
<organism evidence="1 2">
    <name type="scientific">Elysia crispata</name>
    <name type="common">lettuce slug</name>
    <dbReference type="NCBI Taxonomy" id="231223"/>
    <lineage>
        <taxon>Eukaryota</taxon>
        <taxon>Metazoa</taxon>
        <taxon>Spiralia</taxon>
        <taxon>Lophotrochozoa</taxon>
        <taxon>Mollusca</taxon>
        <taxon>Gastropoda</taxon>
        <taxon>Heterobranchia</taxon>
        <taxon>Euthyneura</taxon>
        <taxon>Panpulmonata</taxon>
        <taxon>Sacoglossa</taxon>
        <taxon>Placobranchoidea</taxon>
        <taxon>Plakobranchidae</taxon>
        <taxon>Elysia</taxon>
    </lineage>
</organism>
<protein>
    <submittedName>
        <fullName evidence="1">Uncharacterized protein</fullName>
    </submittedName>
</protein>
<keyword evidence="2" id="KW-1185">Reference proteome</keyword>
<proteinExistence type="predicted"/>
<accession>A0AAE1DJY0</accession>
<sequence>MDFQEASSSVISFQLVREGGHDLPCSSLLYRVWRDRSELWRVARKKFTPGPVKQLKAFPPAASLAMIIMLEAPPGGLMAPSQ</sequence>